<comment type="caution">
    <text evidence="2">The sequence shown here is derived from an EMBL/GenBank/DDBJ whole genome shotgun (WGS) entry which is preliminary data.</text>
</comment>
<gene>
    <name evidence="2" type="ORF">ACETIH_03250</name>
</gene>
<dbReference type="Pfam" id="PF00353">
    <property type="entry name" value="HemolysinCabind"/>
    <property type="match status" value="1"/>
</dbReference>
<dbReference type="SUPFAM" id="SSF49899">
    <property type="entry name" value="Concanavalin A-like lectins/glucanases"/>
    <property type="match status" value="1"/>
</dbReference>
<dbReference type="InterPro" id="IPR011049">
    <property type="entry name" value="Serralysin-like_metalloprot_C"/>
</dbReference>
<evidence type="ECO:0000313" key="2">
    <source>
        <dbReference type="EMBL" id="MFC1455751.1"/>
    </source>
</evidence>
<evidence type="ECO:0000259" key="1">
    <source>
        <dbReference type="Pfam" id="PF08787"/>
    </source>
</evidence>
<evidence type="ECO:0000313" key="3">
    <source>
        <dbReference type="Proteomes" id="UP001593940"/>
    </source>
</evidence>
<dbReference type="PRINTS" id="PR00313">
    <property type="entry name" value="CABNDNGRPT"/>
</dbReference>
<dbReference type="Gene3D" id="2.150.10.10">
    <property type="entry name" value="Serralysin-like metalloprotease, C-terminal"/>
    <property type="match status" value="1"/>
</dbReference>
<dbReference type="Pfam" id="PF08787">
    <property type="entry name" value="Alginate_lyase2"/>
    <property type="match status" value="1"/>
</dbReference>
<sequence>MTSYSSHAPSLTFSLKHWKITLPTDRNGTFSGTAREVKNLAGYVNPEYFYTGSDGAMVFKAPVEGATTSGSQYARSELREMNGSERAAWTVEQGGSMKATLKVDQAPTLFNGTKGRVVIGQVHGQNDELVRLYWEKGTLYFVNDIAAATGRETKFALINKAGSKPNVSLNEKFTYSIDVKADRVKVTVSADGQTYTALDKINQAWRSDAFYFKAGAYLGVNETQGTGYGQVSFYDLKFSHPANASQAFSRTGGLPSTSKTYAGTSKADKITGSSGNDRIEGKGGNDLIWGKSGNDILVGSSGKDSFTFDTKLGANNVDVILKFSVRDDTIRLNDTVFTKLKSGSLSPESFIIGSKALDAQNRIIYNNKTGGLFYDPDGSGPAGSIQFAKVDKHLKMTAADFLVI</sequence>
<proteinExistence type="predicted"/>
<keyword evidence="3" id="KW-1185">Reference proteome</keyword>
<dbReference type="RefSeq" id="WP_377028828.1">
    <property type="nucleotide sequence ID" value="NZ_JBHOMY010000010.1"/>
</dbReference>
<feature type="domain" description="Alginate lyase 2" evidence="1">
    <location>
        <begin position="13"/>
        <end position="240"/>
    </location>
</feature>
<dbReference type="EMBL" id="JBHOMY010000010">
    <property type="protein sequence ID" value="MFC1455751.1"/>
    <property type="molecule type" value="Genomic_DNA"/>
</dbReference>
<organism evidence="2 3">
    <name type="scientific">Microvirga arabica</name>
    <dbReference type="NCBI Taxonomy" id="1128671"/>
    <lineage>
        <taxon>Bacteria</taxon>
        <taxon>Pseudomonadati</taxon>
        <taxon>Pseudomonadota</taxon>
        <taxon>Alphaproteobacteria</taxon>
        <taxon>Hyphomicrobiales</taxon>
        <taxon>Methylobacteriaceae</taxon>
        <taxon>Microvirga</taxon>
    </lineage>
</organism>
<accession>A0ABV6Y3A5</accession>
<name>A0ABV6Y3A5_9HYPH</name>
<dbReference type="SUPFAM" id="SSF51120">
    <property type="entry name" value="beta-Roll"/>
    <property type="match status" value="1"/>
</dbReference>
<dbReference type="GO" id="GO:0016829">
    <property type="term" value="F:lyase activity"/>
    <property type="evidence" value="ECO:0007669"/>
    <property type="project" value="UniProtKB-KW"/>
</dbReference>
<dbReference type="InterPro" id="IPR013320">
    <property type="entry name" value="ConA-like_dom_sf"/>
</dbReference>
<dbReference type="InterPro" id="IPR001343">
    <property type="entry name" value="Hemolysn_Ca-bd"/>
</dbReference>
<reference evidence="2 3" key="1">
    <citation type="submission" date="2024-09" db="EMBL/GenBank/DDBJ databases">
        <title>Nodulacao em especies de Leguminosae Basais da Amazonia e Caracterizacao dos Rizobios e Bacterias Associadas aos Nodulos.</title>
        <authorList>
            <person name="Jambeiro I.C.A."/>
            <person name="Lopes I.S."/>
            <person name="Aguiar E.R.G.R."/>
            <person name="Santos A.F.J."/>
            <person name="Dos Santos J.M.F."/>
            <person name="Gross E."/>
        </authorList>
    </citation>
    <scope>NUCLEOTIDE SEQUENCE [LARGE SCALE GENOMIC DNA]</scope>
    <source>
        <strain evidence="2 3">BRUESC1165</strain>
    </source>
</reference>
<keyword evidence="2" id="KW-0456">Lyase</keyword>
<dbReference type="InterPro" id="IPR014895">
    <property type="entry name" value="Alginate_lyase_2"/>
</dbReference>
<protein>
    <submittedName>
        <fullName evidence="2">Polysaccharide lyase family 7 protein</fullName>
    </submittedName>
</protein>
<dbReference type="Proteomes" id="UP001593940">
    <property type="component" value="Unassembled WGS sequence"/>
</dbReference>
<dbReference type="Gene3D" id="2.60.120.200">
    <property type="match status" value="1"/>
</dbReference>